<dbReference type="OrthoDB" id="4846939at2"/>
<evidence type="ECO:0000313" key="1">
    <source>
        <dbReference type="EMBL" id="RAQ96870.1"/>
    </source>
</evidence>
<dbReference type="EMBL" id="MCIF01000002">
    <property type="protein sequence ID" value="RAQ96870.1"/>
    <property type="molecule type" value="Genomic_DNA"/>
</dbReference>
<reference evidence="1 2" key="1">
    <citation type="submission" date="2016-08" db="EMBL/GenBank/DDBJ databases">
        <title>Analysis of Carbohydrate Active Enzymes in Thermogemmatispora T81 Reveals Carbohydrate Degradation Ability.</title>
        <authorList>
            <person name="Tomazini A."/>
            <person name="Lal S."/>
            <person name="Stott M."/>
            <person name="Henrissat B."/>
            <person name="Polikarpov I."/>
            <person name="Sparling R."/>
            <person name="Levin D.B."/>
        </authorList>
    </citation>
    <scope>NUCLEOTIDE SEQUENCE [LARGE SCALE GENOMIC DNA]</scope>
    <source>
        <strain evidence="1 2">T81</strain>
    </source>
</reference>
<dbReference type="RefSeq" id="WP_112430795.1">
    <property type="nucleotide sequence ID" value="NZ_MCIF01000002.1"/>
</dbReference>
<protein>
    <submittedName>
        <fullName evidence="1">Uncharacterized protein</fullName>
    </submittedName>
</protein>
<dbReference type="Proteomes" id="UP000248706">
    <property type="component" value="Unassembled WGS sequence"/>
</dbReference>
<keyword evidence="2" id="KW-1185">Reference proteome</keyword>
<gene>
    <name evidence="1" type="ORF">A4R35_15135</name>
</gene>
<evidence type="ECO:0000313" key="2">
    <source>
        <dbReference type="Proteomes" id="UP000248706"/>
    </source>
</evidence>
<organism evidence="1 2">
    <name type="scientific">Thermogemmatispora tikiterensis</name>
    <dbReference type="NCBI Taxonomy" id="1825093"/>
    <lineage>
        <taxon>Bacteria</taxon>
        <taxon>Bacillati</taxon>
        <taxon>Chloroflexota</taxon>
        <taxon>Ktedonobacteria</taxon>
        <taxon>Thermogemmatisporales</taxon>
        <taxon>Thermogemmatisporaceae</taxon>
        <taxon>Thermogemmatispora</taxon>
    </lineage>
</organism>
<proteinExistence type="predicted"/>
<comment type="caution">
    <text evidence="1">The sequence shown here is derived from an EMBL/GenBank/DDBJ whole genome shotgun (WGS) entry which is preliminary data.</text>
</comment>
<sequence>MKLLSHRLCLLAGTLGLVLLLATGLSLGGASRAQAAVLLQTHWHIDCSRPGTACTEVQDPEEVFGEGYYVGHDEPSVLFYSSLPGSGNHMTYLLRLPTDPPGLSAGGNKAFNFQLHITFWFGMALCDTQSYPLQVSTCTPDSDRNIVDPAVSPNHPGTAYMELQFYPPGFVSWPQGNSCDARQWCAALTIDSLSEDPVHGTVLNPTCAAQTGLEYVNFAFITRDGRAQAPANPVQSTLATFTPDPRRDLFMNSGDFVLVKLGDTPHGLRVDLFDLTTGQHGAMTASAANGFGQVKFAPAPSTECTNIPYDFHPMYSTSSEATRVIWAAHSYNIAFADEIGHFDYCTGPIDASGICRGSEGTGSDLEPADSDDTACFAATASLRIQVSGCYGTNVGFDGTSYKPVWPDGNTRLHPTPILFSSPRTGPGDRQNYSRVAFESDTPRIEAADFNGQCNRDTGAGCAIVPNTDDGVPADFYPFFSIAHHGPSCLWLIGNDVPGLTTNDFGKTSEFGSLLKLTYLAFGGGGATLQRYNDFRQVLSSNPCSFLS</sequence>
<name>A0A328VM42_9CHLR</name>
<accession>A0A328VM42</accession>
<dbReference type="AlphaFoldDB" id="A0A328VM42"/>